<name>A0A3Q4I4T4_NEOBR</name>
<keyword evidence="2 3" id="KW-0238">DNA-binding</keyword>
<dbReference type="Proteomes" id="UP000261580">
    <property type="component" value="Unassembled WGS sequence"/>
</dbReference>
<dbReference type="SUPFAM" id="SSF46689">
    <property type="entry name" value="Homeodomain-like"/>
    <property type="match status" value="1"/>
</dbReference>
<organism evidence="5 6">
    <name type="scientific">Neolamprologus brichardi</name>
    <name type="common">Fairy cichlid</name>
    <name type="synonym">Lamprologus brichardi</name>
    <dbReference type="NCBI Taxonomy" id="32507"/>
    <lineage>
        <taxon>Eukaryota</taxon>
        <taxon>Metazoa</taxon>
        <taxon>Chordata</taxon>
        <taxon>Craniata</taxon>
        <taxon>Vertebrata</taxon>
        <taxon>Euteleostomi</taxon>
        <taxon>Actinopterygii</taxon>
        <taxon>Neopterygii</taxon>
        <taxon>Teleostei</taxon>
        <taxon>Neoteleostei</taxon>
        <taxon>Acanthomorphata</taxon>
        <taxon>Ovalentaria</taxon>
        <taxon>Cichlomorphae</taxon>
        <taxon>Cichliformes</taxon>
        <taxon>Cichlidae</taxon>
        <taxon>African cichlids</taxon>
        <taxon>Pseudocrenilabrinae</taxon>
        <taxon>Lamprologini</taxon>
        <taxon>Neolamprologus</taxon>
    </lineage>
</organism>
<dbReference type="GO" id="GO:0000977">
    <property type="term" value="F:RNA polymerase II transcription regulatory region sequence-specific DNA binding"/>
    <property type="evidence" value="ECO:0007669"/>
    <property type="project" value="TreeGrafter"/>
</dbReference>
<keyword evidence="6" id="KW-1185">Reference proteome</keyword>
<feature type="DNA-binding region" description="Homeobox" evidence="2">
    <location>
        <begin position="94"/>
        <end position="141"/>
    </location>
</feature>
<dbReference type="Gene3D" id="1.10.10.60">
    <property type="entry name" value="Homeodomain-like"/>
    <property type="match status" value="1"/>
</dbReference>
<sequence length="189" mass="22225">MFADKTLRTDTGLQSVHKPFHTHAPSYTSSAICQDCHLLVDHPRLLFQSTAFVDFSGYLQFGFELKLKNNEAFKKIFLALHHSLRLYIKDGPEKRRHRTTFSHKQLEQLEVAFGQNQYPDIYYREELARITKLNEARIQVGWSSSSLLIPCCRHGREATERRSTPAIWRTLRNLCSRHCFCHRPSERHR</sequence>
<dbReference type="AlphaFoldDB" id="A0A3Q4I4T4"/>
<reference evidence="5" key="2">
    <citation type="submission" date="2025-09" db="UniProtKB">
        <authorList>
            <consortium name="Ensembl"/>
        </authorList>
    </citation>
    <scope>IDENTIFICATION</scope>
</reference>
<feature type="domain" description="Homeobox" evidence="4">
    <location>
        <begin position="92"/>
        <end position="140"/>
    </location>
</feature>
<dbReference type="PANTHER" id="PTHR24329">
    <property type="entry name" value="HOMEOBOX PROTEIN ARISTALESS"/>
    <property type="match status" value="1"/>
</dbReference>
<dbReference type="Ensembl" id="ENSNBRT00000025944.1">
    <property type="protein sequence ID" value="ENSNBRP00000025287.1"/>
    <property type="gene ID" value="ENSNBRG00000019331.1"/>
</dbReference>
<evidence type="ECO:0000256" key="3">
    <source>
        <dbReference type="RuleBase" id="RU000682"/>
    </source>
</evidence>
<dbReference type="InterPro" id="IPR050649">
    <property type="entry name" value="Paired_Homeobox_TFs"/>
</dbReference>
<dbReference type="InterPro" id="IPR001356">
    <property type="entry name" value="HD"/>
</dbReference>
<dbReference type="GeneTree" id="ENSGT00970000197742"/>
<dbReference type="CDD" id="cd00086">
    <property type="entry name" value="homeodomain"/>
    <property type="match status" value="1"/>
</dbReference>
<proteinExistence type="predicted"/>
<evidence type="ECO:0000313" key="6">
    <source>
        <dbReference type="Proteomes" id="UP000261580"/>
    </source>
</evidence>
<dbReference type="PANTHER" id="PTHR24329:SF340">
    <property type="entry name" value="ARISTALESS RELATED HOMEOBOX"/>
    <property type="match status" value="1"/>
</dbReference>
<dbReference type="GO" id="GO:0005634">
    <property type="term" value="C:nucleus"/>
    <property type="evidence" value="ECO:0007669"/>
    <property type="project" value="UniProtKB-SubCell"/>
</dbReference>
<keyword evidence="2 3" id="KW-0539">Nucleus</keyword>
<accession>A0A3Q4I4T4</accession>
<dbReference type="GO" id="GO:0000981">
    <property type="term" value="F:DNA-binding transcription factor activity, RNA polymerase II-specific"/>
    <property type="evidence" value="ECO:0007669"/>
    <property type="project" value="TreeGrafter"/>
</dbReference>
<dbReference type="PROSITE" id="PS50071">
    <property type="entry name" value="HOMEOBOX_2"/>
    <property type="match status" value="1"/>
</dbReference>
<comment type="subcellular location">
    <subcellularLocation>
        <location evidence="1 2 3">Nucleus</location>
    </subcellularLocation>
</comment>
<evidence type="ECO:0000313" key="5">
    <source>
        <dbReference type="Ensembl" id="ENSNBRP00000025287.1"/>
    </source>
</evidence>
<dbReference type="Pfam" id="PF00046">
    <property type="entry name" value="Homeodomain"/>
    <property type="match status" value="1"/>
</dbReference>
<dbReference type="InterPro" id="IPR009057">
    <property type="entry name" value="Homeodomain-like_sf"/>
</dbReference>
<keyword evidence="2 3" id="KW-0371">Homeobox</keyword>
<protein>
    <recommendedName>
        <fullName evidence="4">Homeobox domain-containing protein</fullName>
    </recommendedName>
</protein>
<evidence type="ECO:0000259" key="4">
    <source>
        <dbReference type="PROSITE" id="PS50071"/>
    </source>
</evidence>
<evidence type="ECO:0000256" key="1">
    <source>
        <dbReference type="ARBA" id="ARBA00004123"/>
    </source>
</evidence>
<evidence type="ECO:0000256" key="2">
    <source>
        <dbReference type="PROSITE-ProRule" id="PRU00108"/>
    </source>
</evidence>
<reference evidence="5" key="1">
    <citation type="submission" date="2025-08" db="UniProtKB">
        <authorList>
            <consortium name="Ensembl"/>
        </authorList>
    </citation>
    <scope>IDENTIFICATION</scope>
</reference>
<dbReference type="STRING" id="32507.ENSNBRP00000025287"/>
<dbReference type="SMART" id="SM00389">
    <property type="entry name" value="HOX"/>
    <property type="match status" value="1"/>
</dbReference>